<keyword evidence="6 15" id="KW-0645">Protease</keyword>
<dbReference type="SUPFAM" id="SSF54001">
    <property type="entry name" value="Cysteine proteinases"/>
    <property type="match status" value="1"/>
</dbReference>
<feature type="chain" id="PRO_5044818262" evidence="12">
    <location>
        <begin position="29"/>
        <end position="359"/>
    </location>
</feature>
<dbReference type="AlphaFoldDB" id="A0ABD3DBV9"/>
<dbReference type="InterPro" id="IPR000169">
    <property type="entry name" value="Pept_cys_AS"/>
</dbReference>
<protein>
    <submittedName>
        <fullName evidence="15">Cysteine protease xcp2</fullName>
    </submittedName>
</protein>
<dbReference type="InterPro" id="IPR000668">
    <property type="entry name" value="Peptidase_C1A_C"/>
</dbReference>
<keyword evidence="8" id="KW-0378">Hydrolase</keyword>
<evidence type="ECO:0000256" key="9">
    <source>
        <dbReference type="ARBA" id="ARBA00023136"/>
    </source>
</evidence>
<dbReference type="PANTHER" id="PTHR12411">
    <property type="entry name" value="CYSTEINE PROTEASE FAMILY C1-RELATED"/>
    <property type="match status" value="1"/>
</dbReference>
<evidence type="ECO:0000256" key="11">
    <source>
        <dbReference type="ARBA" id="ARBA00023180"/>
    </source>
</evidence>
<dbReference type="InterPro" id="IPR013128">
    <property type="entry name" value="Peptidase_C1A"/>
</dbReference>
<dbReference type="PROSITE" id="PS00639">
    <property type="entry name" value="THIOL_PROTEASE_HIS"/>
    <property type="match status" value="1"/>
</dbReference>
<dbReference type="PROSITE" id="PS00139">
    <property type="entry name" value="THIOL_PROTEASE_CYS"/>
    <property type="match status" value="1"/>
</dbReference>
<dbReference type="InterPro" id="IPR039417">
    <property type="entry name" value="Peptidase_C1A_papain-like"/>
</dbReference>
<accession>A0ABD3DBV9</accession>
<keyword evidence="11" id="KW-0325">Glycoprotein</keyword>
<dbReference type="GO" id="GO:0008233">
    <property type="term" value="F:peptidase activity"/>
    <property type="evidence" value="ECO:0007669"/>
    <property type="project" value="UniProtKB-KW"/>
</dbReference>
<evidence type="ECO:0000259" key="13">
    <source>
        <dbReference type="SMART" id="SM00645"/>
    </source>
</evidence>
<keyword evidence="7 12" id="KW-0732">Signal</keyword>
<dbReference type="Pfam" id="PF00112">
    <property type="entry name" value="Peptidase_C1"/>
    <property type="match status" value="1"/>
</dbReference>
<gene>
    <name evidence="15" type="primary">XCP2_1</name>
    <name evidence="15" type="ORF">CASFOL_014806</name>
</gene>
<dbReference type="Proteomes" id="UP001632038">
    <property type="component" value="Unassembled WGS sequence"/>
</dbReference>
<keyword evidence="9" id="KW-0472">Membrane</keyword>
<evidence type="ECO:0000256" key="12">
    <source>
        <dbReference type="SAM" id="SignalP"/>
    </source>
</evidence>
<dbReference type="InterPro" id="IPR025661">
    <property type="entry name" value="Pept_asp_AS"/>
</dbReference>
<comment type="subcellular location">
    <subcellularLocation>
        <location evidence="2">Cell membrane</location>
    </subcellularLocation>
    <subcellularLocation>
        <location evidence="1">Vacuole</location>
    </subcellularLocation>
</comment>
<dbReference type="SMART" id="SM00645">
    <property type="entry name" value="Pept_C1"/>
    <property type="match status" value="1"/>
</dbReference>
<comment type="similarity">
    <text evidence="3">Belongs to the peptidase C1 family.</text>
</comment>
<name>A0ABD3DBV9_9LAMI</name>
<evidence type="ECO:0000256" key="5">
    <source>
        <dbReference type="ARBA" id="ARBA00022554"/>
    </source>
</evidence>
<dbReference type="PRINTS" id="PR00705">
    <property type="entry name" value="PAPAIN"/>
</dbReference>
<keyword evidence="5" id="KW-0926">Vacuole</keyword>
<dbReference type="GO" id="GO:0005773">
    <property type="term" value="C:vacuole"/>
    <property type="evidence" value="ECO:0007669"/>
    <property type="project" value="UniProtKB-SubCell"/>
</dbReference>
<dbReference type="Gene3D" id="3.90.70.10">
    <property type="entry name" value="Cysteine proteinases"/>
    <property type="match status" value="1"/>
</dbReference>
<keyword evidence="4" id="KW-1003">Cell membrane</keyword>
<evidence type="ECO:0000256" key="3">
    <source>
        <dbReference type="ARBA" id="ARBA00008455"/>
    </source>
</evidence>
<comment type="caution">
    <text evidence="15">The sequence shown here is derived from an EMBL/GenBank/DDBJ whole genome shotgun (WGS) entry which is preliminary data.</text>
</comment>
<feature type="domain" description="Peptidase C1A papain C-terminal" evidence="13">
    <location>
        <begin position="137"/>
        <end position="352"/>
    </location>
</feature>
<dbReference type="PROSITE" id="PS00640">
    <property type="entry name" value="THIOL_PROTEASE_ASN"/>
    <property type="match status" value="1"/>
</dbReference>
<evidence type="ECO:0000313" key="15">
    <source>
        <dbReference type="EMBL" id="KAL3639838.1"/>
    </source>
</evidence>
<evidence type="ECO:0000259" key="14">
    <source>
        <dbReference type="SMART" id="SM00848"/>
    </source>
</evidence>
<feature type="domain" description="Cathepsin propeptide inhibitor" evidence="14">
    <location>
        <begin position="51"/>
        <end position="107"/>
    </location>
</feature>
<dbReference type="InterPro" id="IPR013201">
    <property type="entry name" value="Prot_inhib_I29"/>
</dbReference>
<keyword evidence="10" id="KW-1015">Disulfide bond</keyword>
<dbReference type="GO" id="GO:0010623">
    <property type="term" value="P:programmed cell death involved in cell development"/>
    <property type="evidence" value="ECO:0007669"/>
    <property type="project" value="UniProtKB-ARBA"/>
</dbReference>
<evidence type="ECO:0000313" key="16">
    <source>
        <dbReference type="Proteomes" id="UP001632038"/>
    </source>
</evidence>
<evidence type="ECO:0000256" key="6">
    <source>
        <dbReference type="ARBA" id="ARBA00022670"/>
    </source>
</evidence>
<evidence type="ECO:0000256" key="7">
    <source>
        <dbReference type="ARBA" id="ARBA00022729"/>
    </source>
</evidence>
<sequence length="359" mass="40134">MALSLFSKLCFLATFMLILSSMTTTTSAIEFSTVGYSPDDLTCSGKLINLFESWIEKHGKMYKSIEEKLRKFEIFKVNLKHIDERNKIVSNYWLGLNKFADMSHGEFKKFYLRLKVDRSTKRNESPPKMKQSGFEDLPDSVDWRTKGVVTQVKDQGQCGSCWAFSTVAAVEGINKIVTGTLTSLSEQQLIDCDTYNNGCNGGYMDVAFAYIISNGGIRKEEDYPYKAKQGACLINKNESEVVTIDGYQDVAAEQNETELLIALARQPISVGIDASRKDFQFYSGGVFDGTCGTTIDHAVTAVGYGSEKELDYIIVKNSWGSKWGEQGYVRMKRNTGKSEGMCGINQMASFPIKNKKHVV</sequence>
<dbReference type="InterPro" id="IPR038765">
    <property type="entry name" value="Papain-like_cys_pep_sf"/>
</dbReference>
<dbReference type="SMART" id="SM00848">
    <property type="entry name" value="Inhibitor_I29"/>
    <property type="match status" value="1"/>
</dbReference>
<dbReference type="CDD" id="cd02248">
    <property type="entry name" value="Peptidase_C1A"/>
    <property type="match status" value="1"/>
</dbReference>
<keyword evidence="16" id="KW-1185">Reference proteome</keyword>
<organism evidence="15 16">
    <name type="scientific">Castilleja foliolosa</name>
    <dbReference type="NCBI Taxonomy" id="1961234"/>
    <lineage>
        <taxon>Eukaryota</taxon>
        <taxon>Viridiplantae</taxon>
        <taxon>Streptophyta</taxon>
        <taxon>Embryophyta</taxon>
        <taxon>Tracheophyta</taxon>
        <taxon>Spermatophyta</taxon>
        <taxon>Magnoliopsida</taxon>
        <taxon>eudicotyledons</taxon>
        <taxon>Gunneridae</taxon>
        <taxon>Pentapetalae</taxon>
        <taxon>asterids</taxon>
        <taxon>lamiids</taxon>
        <taxon>Lamiales</taxon>
        <taxon>Orobanchaceae</taxon>
        <taxon>Pedicularideae</taxon>
        <taxon>Castillejinae</taxon>
        <taxon>Castilleja</taxon>
    </lineage>
</organism>
<evidence type="ECO:0000256" key="10">
    <source>
        <dbReference type="ARBA" id="ARBA00023157"/>
    </source>
</evidence>
<dbReference type="GO" id="GO:0006508">
    <property type="term" value="P:proteolysis"/>
    <property type="evidence" value="ECO:0007669"/>
    <property type="project" value="UniProtKB-KW"/>
</dbReference>
<reference evidence="16" key="1">
    <citation type="journal article" date="2024" name="IScience">
        <title>Strigolactones Initiate the Formation of Haustorium-like Structures in Castilleja.</title>
        <authorList>
            <person name="Buerger M."/>
            <person name="Peterson D."/>
            <person name="Chory J."/>
        </authorList>
    </citation>
    <scope>NUCLEOTIDE SEQUENCE [LARGE SCALE GENOMIC DNA]</scope>
</reference>
<evidence type="ECO:0000256" key="2">
    <source>
        <dbReference type="ARBA" id="ARBA00004236"/>
    </source>
</evidence>
<dbReference type="EMBL" id="JAVIJP010000017">
    <property type="protein sequence ID" value="KAL3639838.1"/>
    <property type="molecule type" value="Genomic_DNA"/>
</dbReference>
<proteinExistence type="inferred from homology"/>
<evidence type="ECO:0000256" key="8">
    <source>
        <dbReference type="ARBA" id="ARBA00022801"/>
    </source>
</evidence>
<evidence type="ECO:0000256" key="4">
    <source>
        <dbReference type="ARBA" id="ARBA00022475"/>
    </source>
</evidence>
<feature type="signal peptide" evidence="12">
    <location>
        <begin position="1"/>
        <end position="28"/>
    </location>
</feature>
<dbReference type="FunFam" id="3.90.70.10:FF:000055">
    <property type="entry name" value="cysteine protease XCP2"/>
    <property type="match status" value="1"/>
</dbReference>
<dbReference type="InterPro" id="IPR025660">
    <property type="entry name" value="Pept_his_AS"/>
</dbReference>
<dbReference type="Pfam" id="PF08246">
    <property type="entry name" value="Inhibitor_I29"/>
    <property type="match status" value="1"/>
</dbReference>
<dbReference type="GO" id="GO:0005886">
    <property type="term" value="C:plasma membrane"/>
    <property type="evidence" value="ECO:0007669"/>
    <property type="project" value="UniProtKB-SubCell"/>
</dbReference>
<evidence type="ECO:0000256" key="1">
    <source>
        <dbReference type="ARBA" id="ARBA00004116"/>
    </source>
</evidence>